<accession>A0A5B6U8V7</accession>
<name>A0A5B6U8V7_9ROSI</name>
<gene>
    <name evidence="1" type="ORF">EPI10_009286</name>
</gene>
<sequence>MNQNLREETTYNNRNSIIVADNRDRAIRQYSLPLFSELNPGIVRPEIEAPKFELKVVMFQMLQTMGQFNGMPAKDPHVHFRLFMEWPTHRATVGRRVARVHEVDALTSLAAQKPSQFENIACVYCGDGHAFKECPSNLESIYYVHNRITIIFHREITSISLGVIKVSIQLAESLNSLENLLKAYMVKNDVNLRNLENQVGQLANELSNRPQGVLLSYTENPRITRKEQCKTVT</sequence>
<evidence type="ECO:0000313" key="2">
    <source>
        <dbReference type="Proteomes" id="UP000325315"/>
    </source>
</evidence>
<keyword evidence="2" id="KW-1185">Reference proteome</keyword>
<dbReference type="AlphaFoldDB" id="A0A5B6U8V7"/>
<dbReference type="EMBL" id="SMMG02000013">
    <property type="protein sequence ID" value="KAA3453226.1"/>
    <property type="molecule type" value="Genomic_DNA"/>
</dbReference>
<organism evidence="1 2">
    <name type="scientific">Gossypium australe</name>
    <dbReference type="NCBI Taxonomy" id="47621"/>
    <lineage>
        <taxon>Eukaryota</taxon>
        <taxon>Viridiplantae</taxon>
        <taxon>Streptophyta</taxon>
        <taxon>Embryophyta</taxon>
        <taxon>Tracheophyta</taxon>
        <taxon>Spermatophyta</taxon>
        <taxon>Magnoliopsida</taxon>
        <taxon>eudicotyledons</taxon>
        <taxon>Gunneridae</taxon>
        <taxon>Pentapetalae</taxon>
        <taxon>rosids</taxon>
        <taxon>malvids</taxon>
        <taxon>Malvales</taxon>
        <taxon>Malvaceae</taxon>
        <taxon>Malvoideae</taxon>
        <taxon>Gossypium</taxon>
    </lineage>
</organism>
<proteinExistence type="predicted"/>
<reference evidence="2" key="1">
    <citation type="journal article" date="2019" name="Plant Biotechnol. J.">
        <title>Genome sequencing of the Australian wild diploid species Gossypium australe highlights disease resistance and delayed gland morphogenesis.</title>
        <authorList>
            <person name="Cai Y."/>
            <person name="Cai X."/>
            <person name="Wang Q."/>
            <person name="Wang P."/>
            <person name="Zhang Y."/>
            <person name="Cai C."/>
            <person name="Xu Y."/>
            <person name="Wang K."/>
            <person name="Zhou Z."/>
            <person name="Wang C."/>
            <person name="Geng S."/>
            <person name="Li B."/>
            <person name="Dong Q."/>
            <person name="Hou Y."/>
            <person name="Wang H."/>
            <person name="Ai P."/>
            <person name="Liu Z."/>
            <person name="Yi F."/>
            <person name="Sun M."/>
            <person name="An G."/>
            <person name="Cheng J."/>
            <person name="Zhang Y."/>
            <person name="Shi Q."/>
            <person name="Xie Y."/>
            <person name="Shi X."/>
            <person name="Chang Y."/>
            <person name="Huang F."/>
            <person name="Chen Y."/>
            <person name="Hong S."/>
            <person name="Mi L."/>
            <person name="Sun Q."/>
            <person name="Zhang L."/>
            <person name="Zhou B."/>
            <person name="Peng R."/>
            <person name="Zhang X."/>
            <person name="Liu F."/>
        </authorList>
    </citation>
    <scope>NUCLEOTIDE SEQUENCE [LARGE SCALE GENOMIC DNA]</scope>
    <source>
        <strain evidence="2">cv. PA1801</strain>
    </source>
</reference>
<comment type="caution">
    <text evidence="1">The sequence shown here is derived from an EMBL/GenBank/DDBJ whole genome shotgun (WGS) entry which is preliminary data.</text>
</comment>
<dbReference type="OrthoDB" id="1749313at2759"/>
<protein>
    <submittedName>
        <fullName evidence="1">Transcription factor MYB34</fullName>
    </submittedName>
</protein>
<evidence type="ECO:0000313" key="1">
    <source>
        <dbReference type="EMBL" id="KAA3453226.1"/>
    </source>
</evidence>
<dbReference type="Proteomes" id="UP000325315">
    <property type="component" value="Unassembled WGS sequence"/>
</dbReference>